<accession>A0ABS5BRY9</accession>
<dbReference type="RefSeq" id="WP_210654581.1">
    <property type="nucleotide sequence ID" value="NZ_JAGKQQ010000001.1"/>
</dbReference>
<name>A0ABS5BRY9_9BACT</name>
<comment type="caution">
    <text evidence="1">The sequence shown here is derived from an EMBL/GenBank/DDBJ whole genome shotgun (WGS) entry which is preliminary data.</text>
</comment>
<evidence type="ECO:0000313" key="2">
    <source>
        <dbReference type="Proteomes" id="UP000676565"/>
    </source>
</evidence>
<organism evidence="1 2">
    <name type="scientific">Gemmata palustris</name>
    <dbReference type="NCBI Taxonomy" id="2822762"/>
    <lineage>
        <taxon>Bacteria</taxon>
        <taxon>Pseudomonadati</taxon>
        <taxon>Planctomycetota</taxon>
        <taxon>Planctomycetia</taxon>
        <taxon>Gemmatales</taxon>
        <taxon>Gemmataceae</taxon>
        <taxon>Gemmata</taxon>
    </lineage>
</organism>
<reference evidence="1 2" key="1">
    <citation type="submission" date="2021-04" db="EMBL/GenBank/DDBJ databases">
        <authorList>
            <person name="Ivanova A."/>
        </authorList>
    </citation>
    <scope>NUCLEOTIDE SEQUENCE [LARGE SCALE GENOMIC DNA]</scope>
    <source>
        <strain evidence="1 2">G18</strain>
    </source>
</reference>
<proteinExistence type="predicted"/>
<protein>
    <submittedName>
        <fullName evidence="1">Uncharacterized protein</fullName>
    </submittedName>
</protein>
<dbReference type="Proteomes" id="UP000676565">
    <property type="component" value="Unassembled WGS sequence"/>
</dbReference>
<dbReference type="EMBL" id="JAGKQQ010000001">
    <property type="protein sequence ID" value="MBP3956453.1"/>
    <property type="molecule type" value="Genomic_DNA"/>
</dbReference>
<sequence>MFFAFQSDGIEHFLRFDQIAAASISSVSGDGSQMVTFTLTSGKQLVDVQVSADKVKELLSRLQPKGGGFAISS</sequence>
<gene>
    <name evidence="1" type="ORF">J8F10_14325</name>
</gene>
<keyword evidence="2" id="KW-1185">Reference proteome</keyword>
<evidence type="ECO:0000313" key="1">
    <source>
        <dbReference type="EMBL" id="MBP3956453.1"/>
    </source>
</evidence>